<comment type="caution">
    <text evidence="1">The sequence shown here is derived from an EMBL/GenBank/DDBJ whole genome shotgun (WGS) entry which is preliminary data.</text>
</comment>
<dbReference type="AlphaFoldDB" id="A0A2T7TB83"/>
<name>A0A2T7TB83_9ACTN</name>
<organism evidence="1 2">
    <name type="scientific">Streptomyces scopuliridis RB72</name>
    <dbReference type="NCBI Taxonomy" id="1440053"/>
    <lineage>
        <taxon>Bacteria</taxon>
        <taxon>Bacillati</taxon>
        <taxon>Actinomycetota</taxon>
        <taxon>Actinomycetes</taxon>
        <taxon>Kitasatosporales</taxon>
        <taxon>Streptomycetaceae</taxon>
        <taxon>Streptomyces</taxon>
    </lineage>
</organism>
<accession>A0A2T7TB83</accession>
<reference evidence="1 2" key="1">
    <citation type="submission" date="2013-12" db="EMBL/GenBank/DDBJ databases">
        <title>Annotated genome of Streptomyces scopuliridis.</title>
        <authorList>
            <person name="Olson J.B."/>
        </authorList>
    </citation>
    <scope>NUCLEOTIDE SEQUENCE [LARGE SCALE GENOMIC DNA]</scope>
    <source>
        <strain evidence="1 2">RB72</strain>
    </source>
</reference>
<proteinExistence type="predicted"/>
<dbReference type="Proteomes" id="UP000245992">
    <property type="component" value="Unassembled WGS sequence"/>
</dbReference>
<protein>
    <submittedName>
        <fullName evidence="1">Uncharacterized protein</fullName>
    </submittedName>
</protein>
<evidence type="ECO:0000313" key="1">
    <source>
        <dbReference type="EMBL" id="PVE12375.1"/>
    </source>
</evidence>
<dbReference type="EMBL" id="AZSP01000112">
    <property type="protein sequence ID" value="PVE12375.1"/>
    <property type="molecule type" value="Genomic_DNA"/>
</dbReference>
<sequence length="30" mass="3672">MRIQAYEYLREHEQVAFVEGDLTERQYVVV</sequence>
<keyword evidence="2" id="KW-1185">Reference proteome</keyword>
<gene>
    <name evidence="1" type="ORF">Y717_03465</name>
</gene>
<evidence type="ECO:0000313" key="2">
    <source>
        <dbReference type="Proteomes" id="UP000245992"/>
    </source>
</evidence>